<dbReference type="Gene3D" id="1.10.10.10">
    <property type="entry name" value="Winged helix-like DNA-binding domain superfamily/Winged helix DNA-binding domain"/>
    <property type="match status" value="1"/>
</dbReference>
<evidence type="ECO:0000256" key="2">
    <source>
        <dbReference type="ARBA" id="ARBA00023015"/>
    </source>
</evidence>
<gene>
    <name evidence="8" type="ORF">DFR30_0952</name>
</gene>
<feature type="domain" description="RNA polymerase sigma-70 region 2" evidence="6">
    <location>
        <begin position="40"/>
        <end position="105"/>
    </location>
</feature>
<dbReference type="InterPro" id="IPR007627">
    <property type="entry name" value="RNA_pol_sigma70_r2"/>
</dbReference>
<organism evidence="8 9">
    <name type="scientific">Thiogranum longum</name>
    <dbReference type="NCBI Taxonomy" id="1537524"/>
    <lineage>
        <taxon>Bacteria</taxon>
        <taxon>Pseudomonadati</taxon>
        <taxon>Pseudomonadota</taxon>
        <taxon>Gammaproteobacteria</taxon>
        <taxon>Chromatiales</taxon>
        <taxon>Ectothiorhodospiraceae</taxon>
        <taxon>Thiogranum</taxon>
    </lineage>
</organism>
<dbReference type="RefSeq" id="WP_132971565.1">
    <property type="nucleotide sequence ID" value="NZ_SMFX01000001.1"/>
</dbReference>
<dbReference type="InterPro" id="IPR036388">
    <property type="entry name" value="WH-like_DNA-bd_sf"/>
</dbReference>
<dbReference type="InterPro" id="IPR013249">
    <property type="entry name" value="RNA_pol_sigma70_r4_t2"/>
</dbReference>
<name>A0A4R1HBZ6_9GAMM</name>
<comment type="similarity">
    <text evidence="1">Belongs to the sigma-70 factor family. ECF subfamily.</text>
</comment>
<dbReference type="GO" id="GO:0016987">
    <property type="term" value="F:sigma factor activity"/>
    <property type="evidence" value="ECO:0007669"/>
    <property type="project" value="UniProtKB-KW"/>
</dbReference>
<feature type="region of interest" description="Disordered" evidence="5">
    <location>
        <begin position="109"/>
        <end position="131"/>
    </location>
</feature>
<dbReference type="EMBL" id="SMFX01000001">
    <property type="protein sequence ID" value="TCK17710.1"/>
    <property type="molecule type" value="Genomic_DNA"/>
</dbReference>
<dbReference type="Proteomes" id="UP000295707">
    <property type="component" value="Unassembled WGS sequence"/>
</dbReference>
<dbReference type="Gene3D" id="1.10.1740.10">
    <property type="match status" value="1"/>
</dbReference>
<evidence type="ECO:0000313" key="8">
    <source>
        <dbReference type="EMBL" id="TCK17710.1"/>
    </source>
</evidence>
<dbReference type="NCBIfam" id="TIGR02937">
    <property type="entry name" value="sigma70-ECF"/>
    <property type="match status" value="1"/>
</dbReference>
<keyword evidence="9" id="KW-1185">Reference proteome</keyword>
<keyword evidence="2" id="KW-0805">Transcription regulation</keyword>
<evidence type="ECO:0000256" key="3">
    <source>
        <dbReference type="ARBA" id="ARBA00023082"/>
    </source>
</evidence>
<dbReference type="CDD" id="cd06171">
    <property type="entry name" value="Sigma70_r4"/>
    <property type="match status" value="1"/>
</dbReference>
<evidence type="ECO:0000259" key="7">
    <source>
        <dbReference type="Pfam" id="PF08281"/>
    </source>
</evidence>
<dbReference type="InterPro" id="IPR014284">
    <property type="entry name" value="RNA_pol_sigma-70_dom"/>
</dbReference>
<evidence type="ECO:0000259" key="6">
    <source>
        <dbReference type="Pfam" id="PF04542"/>
    </source>
</evidence>
<evidence type="ECO:0000256" key="1">
    <source>
        <dbReference type="ARBA" id="ARBA00010641"/>
    </source>
</evidence>
<protein>
    <submittedName>
        <fullName evidence="8">RNA polymerase sigma-70 factor (ECF subfamily)</fullName>
    </submittedName>
</protein>
<reference evidence="8 9" key="1">
    <citation type="submission" date="2019-03" db="EMBL/GenBank/DDBJ databases">
        <title>Genomic Encyclopedia of Type Strains, Phase IV (KMG-IV): sequencing the most valuable type-strain genomes for metagenomic binning, comparative biology and taxonomic classification.</title>
        <authorList>
            <person name="Goeker M."/>
        </authorList>
    </citation>
    <scope>NUCLEOTIDE SEQUENCE [LARGE SCALE GENOMIC DNA]</scope>
    <source>
        <strain evidence="8 9">DSM 19610</strain>
    </source>
</reference>
<proteinExistence type="inferred from homology"/>
<sequence>MRESVAEFSGADRASWLSAPDEVAIERVRGGDAQAYEIIMRRYNQRLYRVARSILRDDDAAQDAVQEAYVSAFYKLEHYAPTGSFAAWLTRIAVNEALMIKRKDRKYEKHSSSMNMEDHQSDDQMAASRTDPASVAANGELGLLLEAAVDQLPADFRTVFVLRAIQQLNVRETSESLGIKEATVKTRYHRARGLMQEILNQYMEAAGLQVYEFAGKRCDAMVMNVLNRLAMSAVQG</sequence>
<comment type="caution">
    <text evidence="8">The sequence shown here is derived from an EMBL/GenBank/DDBJ whole genome shotgun (WGS) entry which is preliminary data.</text>
</comment>
<dbReference type="InterPro" id="IPR013324">
    <property type="entry name" value="RNA_pol_sigma_r3/r4-like"/>
</dbReference>
<evidence type="ECO:0000313" key="9">
    <source>
        <dbReference type="Proteomes" id="UP000295707"/>
    </source>
</evidence>
<evidence type="ECO:0000256" key="4">
    <source>
        <dbReference type="ARBA" id="ARBA00023163"/>
    </source>
</evidence>
<accession>A0A4R1HBZ6</accession>
<keyword evidence="3" id="KW-0731">Sigma factor</keyword>
<dbReference type="Pfam" id="PF04542">
    <property type="entry name" value="Sigma70_r2"/>
    <property type="match status" value="1"/>
</dbReference>
<evidence type="ECO:0000256" key="5">
    <source>
        <dbReference type="SAM" id="MobiDB-lite"/>
    </source>
</evidence>
<dbReference type="AlphaFoldDB" id="A0A4R1HBZ6"/>
<dbReference type="GO" id="GO:0003677">
    <property type="term" value="F:DNA binding"/>
    <property type="evidence" value="ECO:0007669"/>
    <property type="project" value="InterPro"/>
</dbReference>
<dbReference type="SUPFAM" id="SSF88659">
    <property type="entry name" value="Sigma3 and sigma4 domains of RNA polymerase sigma factors"/>
    <property type="match status" value="1"/>
</dbReference>
<dbReference type="Pfam" id="PF08281">
    <property type="entry name" value="Sigma70_r4_2"/>
    <property type="match status" value="1"/>
</dbReference>
<dbReference type="NCBIfam" id="NF008888">
    <property type="entry name" value="PRK11922.1"/>
    <property type="match status" value="1"/>
</dbReference>
<dbReference type="OrthoDB" id="9803470at2"/>
<dbReference type="PANTHER" id="PTHR43133:SF51">
    <property type="entry name" value="RNA POLYMERASE SIGMA FACTOR"/>
    <property type="match status" value="1"/>
</dbReference>
<dbReference type="GO" id="GO:0006352">
    <property type="term" value="P:DNA-templated transcription initiation"/>
    <property type="evidence" value="ECO:0007669"/>
    <property type="project" value="InterPro"/>
</dbReference>
<dbReference type="PANTHER" id="PTHR43133">
    <property type="entry name" value="RNA POLYMERASE ECF-TYPE SIGMA FACTO"/>
    <property type="match status" value="1"/>
</dbReference>
<dbReference type="InterPro" id="IPR013325">
    <property type="entry name" value="RNA_pol_sigma_r2"/>
</dbReference>
<dbReference type="SUPFAM" id="SSF88946">
    <property type="entry name" value="Sigma2 domain of RNA polymerase sigma factors"/>
    <property type="match status" value="1"/>
</dbReference>
<feature type="compositionally biased region" description="Basic and acidic residues" evidence="5">
    <location>
        <begin position="109"/>
        <end position="122"/>
    </location>
</feature>
<feature type="domain" description="RNA polymerase sigma factor 70 region 4 type 2" evidence="7">
    <location>
        <begin position="144"/>
        <end position="192"/>
    </location>
</feature>
<dbReference type="InterPro" id="IPR039425">
    <property type="entry name" value="RNA_pol_sigma-70-like"/>
</dbReference>
<keyword evidence="4" id="KW-0804">Transcription</keyword>